<dbReference type="InterPro" id="IPR050439">
    <property type="entry name" value="ADAMTS_ADAMTS-like"/>
</dbReference>
<comment type="subcellular location">
    <subcellularLocation>
        <location evidence="1">Secreted</location>
    </subcellularLocation>
</comment>
<feature type="region of interest" description="Disordered" evidence="5">
    <location>
        <begin position="259"/>
        <end position="348"/>
    </location>
</feature>
<evidence type="ECO:0000313" key="8">
    <source>
        <dbReference type="Proteomes" id="UP001591681"/>
    </source>
</evidence>
<feature type="compositionally biased region" description="Basic residues" evidence="5">
    <location>
        <begin position="310"/>
        <end position="324"/>
    </location>
</feature>
<evidence type="ECO:0000256" key="1">
    <source>
        <dbReference type="ARBA" id="ARBA00004613"/>
    </source>
</evidence>
<gene>
    <name evidence="7" type="ORF">ACEWY4_015893</name>
</gene>
<dbReference type="PANTHER" id="PTHR13723:SF151">
    <property type="entry name" value="A DISINTEGRIN AND METALLOPROTEINASE WITH THROMBOSPONDIN MOTIFS 17"/>
    <property type="match status" value="1"/>
</dbReference>
<proteinExistence type="predicted"/>
<evidence type="ECO:0000256" key="5">
    <source>
        <dbReference type="SAM" id="MobiDB-lite"/>
    </source>
</evidence>
<evidence type="ECO:0000256" key="3">
    <source>
        <dbReference type="ARBA" id="ARBA00022729"/>
    </source>
</evidence>
<dbReference type="GO" id="GO:0005576">
    <property type="term" value="C:extracellular region"/>
    <property type="evidence" value="ECO:0007669"/>
    <property type="project" value="UniProtKB-SubCell"/>
</dbReference>
<evidence type="ECO:0000313" key="7">
    <source>
        <dbReference type="EMBL" id="KAL2088994.1"/>
    </source>
</evidence>
<dbReference type="Gene3D" id="2.20.100.10">
    <property type="entry name" value="Thrombospondin type-1 (TSP1) repeat"/>
    <property type="match status" value="3"/>
</dbReference>
<reference evidence="7 8" key="1">
    <citation type="submission" date="2024-09" db="EMBL/GenBank/DDBJ databases">
        <title>A chromosome-level genome assembly of Gray's grenadier anchovy, Coilia grayii.</title>
        <authorList>
            <person name="Fu Z."/>
        </authorList>
    </citation>
    <scope>NUCLEOTIDE SEQUENCE [LARGE SCALE GENOMIC DNA]</scope>
    <source>
        <strain evidence="7">G4</strain>
        <tissue evidence="7">Muscle</tissue>
    </source>
</reference>
<dbReference type="InterPro" id="IPR013087">
    <property type="entry name" value="Znf_C2H2_type"/>
</dbReference>
<dbReference type="InterPro" id="IPR010909">
    <property type="entry name" value="PLAC"/>
</dbReference>
<accession>A0ABD1JQ53</accession>
<dbReference type="PRINTS" id="PR01217">
    <property type="entry name" value="PRICHEXTENSN"/>
</dbReference>
<dbReference type="SMART" id="SM00209">
    <property type="entry name" value="TSP1"/>
    <property type="match status" value="4"/>
</dbReference>
<sequence>MLVLFTDTPALKDSSKRSINSDWKIELPGEFELAGTTVRYVRRGLWEKMSAKGPTNTPLHLMVLLFHDQTYGIHYEYTVSLNQSQENSSEVQHQPQHLYLWSHSSWEGCNVQCGGGERKTVVSCMKLLNKTMTLVNDSQCQPENRPAPQVRHCNTHPCQYRWVTGDWGRCSVTCGKGLQLRDVLCVHQLQNGSYVNTRDLYCLSAKPSAMQGCDGRDCLTVWEASECSLELIAGELLIWHSQEHLLKYVLPPTPYTTPTPPLPYPHPHITPPTSTPYTTPHAPLPPTPHPNPPTPPPHPTSYPQPNPHRTPPHTRTPPHPHLHHTPIPTPTSTLSTQCSSDCGRGTRRRTVTCTNPQGRCDPVARPAEQEACEDHSKCYEWKTGEWSKCSSSCGRALQSRVVQCMHRVTGRHGNDCPAVLKPPAYRQCHQGVCNEKVNVNTITSPRLAALTYKCMGDQWTVYCRVIREKNLCQDMRWYQRCCQTCRDFYANKMPHNS</sequence>
<dbReference type="PROSITE" id="PS00028">
    <property type="entry name" value="ZINC_FINGER_C2H2_1"/>
    <property type="match status" value="1"/>
</dbReference>
<dbReference type="PANTHER" id="PTHR13723">
    <property type="entry name" value="ADAMTS A DISINTEGRIN AND METALLOPROTEASE WITH THROMBOSPONDIN MOTIFS PROTEASE"/>
    <property type="match status" value="1"/>
</dbReference>
<dbReference type="AlphaFoldDB" id="A0ABD1JQ53"/>
<organism evidence="7 8">
    <name type="scientific">Coilia grayii</name>
    <name type="common">Gray's grenadier anchovy</name>
    <dbReference type="NCBI Taxonomy" id="363190"/>
    <lineage>
        <taxon>Eukaryota</taxon>
        <taxon>Metazoa</taxon>
        <taxon>Chordata</taxon>
        <taxon>Craniata</taxon>
        <taxon>Vertebrata</taxon>
        <taxon>Euteleostomi</taxon>
        <taxon>Actinopterygii</taxon>
        <taxon>Neopterygii</taxon>
        <taxon>Teleostei</taxon>
        <taxon>Clupei</taxon>
        <taxon>Clupeiformes</taxon>
        <taxon>Clupeoidei</taxon>
        <taxon>Engraulidae</taxon>
        <taxon>Coilinae</taxon>
        <taxon>Coilia</taxon>
    </lineage>
</organism>
<dbReference type="InterPro" id="IPR000884">
    <property type="entry name" value="TSP1_rpt"/>
</dbReference>
<feature type="domain" description="PLAC" evidence="6">
    <location>
        <begin position="450"/>
        <end position="489"/>
    </location>
</feature>
<feature type="compositionally biased region" description="Pro residues" evidence="5">
    <location>
        <begin position="259"/>
        <end position="274"/>
    </location>
</feature>
<keyword evidence="4" id="KW-0677">Repeat</keyword>
<keyword evidence="2" id="KW-0964">Secreted</keyword>
<name>A0ABD1JQ53_9TELE</name>
<keyword evidence="8" id="KW-1185">Reference proteome</keyword>
<dbReference type="Pfam" id="PF23178">
    <property type="entry name" value="ADAMTS_C"/>
    <property type="match status" value="1"/>
</dbReference>
<dbReference type="Pfam" id="PF19030">
    <property type="entry name" value="TSP1_ADAMTS"/>
    <property type="match status" value="3"/>
</dbReference>
<dbReference type="Proteomes" id="UP001591681">
    <property type="component" value="Unassembled WGS sequence"/>
</dbReference>
<dbReference type="InterPro" id="IPR036383">
    <property type="entry name" value="TSP1_rpt_sf"/>
</dbReference>
<dbReference type="Pfam" id="PF05986">
    <property type="entry name" value="ADAMTS_spacer1"/>
    <property type="match status" value="1"/>
</dbReference>
<dbReference type="PROSITE" id="PS50900">
    <property type="entry name" value="PLAC"/>
    <property type="match status" value="1"/>
</dbReference>
<dbReference type="InterPro" id="IPR056270">
    <property type="entry name" value="ADAMTS17/19_C"/>
</dbReference>
<feature type="compositionally biased region" description="Pro residues" evidence="5">
    <location>
        <begin position="282"/>
        <end position="309"/>
    </location>
</feature>
<dbReference type="SUPFAM" id="SSF82895">
    <property type="entry name" value="TSP-1 type 1 repeat"/>
    <property type="match status" value="4"/>
</dbReference>
<protein>
    <recommendedName>
        <fullName evidence="6">PLAC domain-containing protein</fullName>
    </recommendedName>
</protein>
<dbReference type="PROSITE" id="PS50092">
    <property type="entry name" value="TSP1"/>
    <property type="match status" value="4"/>
</dbReference>
<dbReference type="EMBL" id="JBHFQA010000013">
    <property type="protein sequence ID" value="KAL2088994.1"/>
    <property type="molecule type" value="Genomic_DNA"/>
</dbReference>
<evidence type="ECO:0000256" key="4">
    <source>
        <dbReference type="ARBA" id="ARBA00022737"/>
    </source>
</evidence>
<dbReference type="Pfam" id="PF00090">
    <property type="entry name" value="TSP_1"/>
    <property type="match status" value="1"/>
</dbReference>
<dbReference type="InterPro" id="IPR010294">
    <property type="entry name" value="ADAMTS_spacer1"/>
</dbReference>
<evidence type="ECO:0000256" key="2">
    <source>
        <dbReference type="ARBA" id="ARBA00022525"/>
    </source>
</evidence>
<dbReference type="Gene3D" id="2.60.120.830">
    <property type="match status" value="1"/>
</dbReference>
<keyword evidence="3" id="KW-0732">Signal</keyword>
<evidence type="ECO:0000259" key="6">
    <source>
        <dbReference type="PROSITE" id="PS50900"/>
    </source>
</evidence>
<comment type="caution">
    <text evidence="7">The sequence shown here is derived from an EMBL/GenBank/DDBJ whole genome shotgun (WGS) entry which is preliminary data.</text>
</comment>